<feature type="compositionally biased region" description="Basic and acidic residues" evidence="5">
    <location>
        <begin position="1696"/>
        <end position="1709"/>
    </location>
</feature>
<dbReference type="RefSeq" id="WP_101541274.1">
    <property type="nucleotide sequence ID" value="NZ_PKGU01000002.1"/>
</dbReference>
<feature type="region of interest" description="Disordered" evidence="5">
    <location>
        <begin position="1238"/>
        <end position="1271"/>
    </location>
</feature>
<evidence type="ECO:0000256" key="6">
    <source>
        <dbReference type="SAM" id="Phobius"/>
    </source>
</evidence>
<feature type="compositionally biased region" description="Basic and acidic residues" evidence="5">
    <location>
        <begin position="1818"/>
        <end position="1831"/>
    </location>
</feature>
<evidence type="ECO:0000313" key="9">
    <source>
        <dbReference type="Proteomes" id="UP000242263"/>
    </source>
</evidence>
<feature type="domain" description="Long Rib" evidence="7">
    <location>
        <begin position="1335"/>
        <end position="1425"/>
    </location>
</feature>
<dbReference type="GO" id="GO:0005509">
    <property type="term" value="F:calcium ion binding"/>
    <property type="evidence" value="ECO:0007669"/>
    <property type="project" value="InterPro"/>
</dbReference>
<feature type="compositionally biased region" description="Basic and acidic residues" evidence="5">
    <location>
        <begin position="1429"/>
        <end position="1448"/>
    </location>
</feature>
<feature type="domain" description="Long Rib" evidence="7">
    <location>
        <begin position="1433"/>
        <end position="1520"/>
    </location>
</feature>
<evidence type="ECO:0000256" key="5">
    <source>
        <dbReference type="SAM" id="MobiDB-lite"/>
    </source>
</evidence>
<feature type="compositionally biased region" description="Polar residues" evidence="5">
    <location>
        <begin position="1859"/>
        <end position="1890"/>
    </location>
</feature>
<dbReference type="Gene3D" id="4.10.1080.10">
    <property type="entry name" value="TSP type-3 repeat"/>
    <property type="match status" value="1"/>
</dbReference>
<feature type="domain" description="Long Rib" evidence="7">
    <location>
        <begin position="1147"/>
        <end position="1235"/>
    </location>
</feature>
<feature type="compositionally biased region" description="Acidic residues" evidence="5">
    <location>
        <begin position="1627"/>
        <end position="1647"/>
    </location>
</feature>
<dbReference type="NCBIfam" id="NF038186">
    <property type="entry name" value="YPDG_rpt"/>
    <property type="match status" value="8"/>
</dbReference>
<keyword evidence="3" id="KW-0732">Signal</keyword>
<dbReference type="Pfam" id="PF18884">
    <property type="entry name" value="TSP3_bac"/>
    <property type="match status" value="8"/>
</dbReference>
<feature type="domain" description="Long Rib" evidence="7">
    <location>
        <begin position="603"/>
        <end position="707"/>
    </location>
</feature>
<dbReference type="InterPro" id="IPR028974">
    <property type="entry name" value="TSP_type-3_rpt"/>
</dbReference>
<feature type="compositionally biased region" description="Acidic residues" evidence="5">
    <location>
        <begin position="1845"/>
        <end position="1855"/>
    </location>
</feature>
<feature type="compositionally biased region" description="Basic and acidic residues" evidence="5">
    <location>
        <begin position="1726"/>
        <end position="1746"/>
    </location>
</feature>
<comment type="caution">
    <text evidence="8">The sequence shown here is derived from an EMBL/GenBank/DDBJ whole genome shotgun (WGS) entry which is preliminary data.</text>
</comment>
<dbReference type="PANTHER" id="PTHR37467">
    <property type="entry name" value="EXPORTED CALCIUM-BINDING GLYCOPROTEIN-RELATED"/>
    <property type="match status" value="1"/>
</dbReference>
<feature type="compositionally biased region" description="Basic and acidic residues" evidence="5">
    <location>
        <begin position="1648"/>
        <end position="1689"/>
    </location>
</feature>
<feature type="domain" description="Long Rib" evidence="7">
    <location>
        <begin position="717"/>
        <end position="809"/>
    </location>
</feature>
<evidence type="ECO:0000256" key="4">
    <source>
        <dbReference type="ARBA" id="ARBA00022837"/>
    </source>
</evidence>
<evidence type="ECO:0000256" key="3">
    <source>
        <dbReference type="ARBA" id="ARBA00022729"/>
    </source>
</evidence>
<evidence type="ECO:0000256" key="1">
    <source>
        <dbReference type="ARBA" id="ARBA00004613"/>
    </source>
</evidence>
<dbReference type="EMBL" id="PKGU01000002">
    <property type="protein sequence ID" value="PKZ15291.1"/>
    <property type="molecule type" value="Genomic_DNA"/>
</dbReference>
<feature type="region of interest" description="Disordered" evidence="5">
    <location>
        <begin position="1006"/>
        <end position="1149"/>
    </location>
</feature>
<dbReference type="InterPro" id="IPR053180">
    <property type="entry name" value="Ca-binding_acidic-repeat"/>
</dbReference>
<keyword evidence="6" id="KW-0812">Transmembrane</keyword>
<feature type="domain" description="Long Rib" evidence="7">
    <location>
        <begin position="1241"/>
        <end position="1328"/>
    </location>
</feature>
<sequence>MTDRKHYPGNGRLGFRKLIASVGMIALVATSFGLSGSFASASTPAEAGVNYPGFNKDGVYQTGIGQQRYTYSDQASRYKDAIESPSSVDGTKTITGQVYVQRYGNYKVHLNDAGFPPIPMQGVRVYAQWMEKDGSISPIYTTTTNASGEYAIKMKDFTTETGKTYTFDADPNLPQGEKWRIWADNPDKDHLTQLSNYYNGSWGPRDYAYDAEIGDGVGPDRLDHVNIRYGLKPENEVMHNLKNVEKNVPAFKLGMVRGDVHWELVKAAGAQGWSSGAAFPKYYFDKGIDVAAEDATVYASYLSDYALEKIYAEPTSTFGSSAKEVRGAGWTIDNEASLQDWIRVQMAKEGQDKWIAETASAKVSADGLFNIQFKGTYGATWNNPGTMPLIKANIDKVNNAYHKIAESPTIDRWSTSAGDVAMLGGNISKHINRDWLFVSTDMKPGVALGTPWMTNGYMGLGQYNGLLATWQNNFNWNEADGIILAAYPDYVNFRVTDGKDILNSGVPGDVAETETSGLPNQFVGGVKYQIEWINTSTGKVVATGPVVAANADGTIPSFPLKTAGLGLTKTTNFTATLYPVNAETGTRGTSFGVDTYTVIVGSRPVYDDVSVKAGSTGTSDVKGFDLTTTDEQERIPADQLDPKLAAKEPFSIPGTYTAPEGYKVSIDKATGTVSVVAPADAKPGTKIDVPVVAVFTDESSVEVMTHFVIANKEDRNVYDPSYTDVTVSEGDPVKVAAPVSDPAVPAGTKFEISNPDDLSNLKDLKIDEKTGAITATAGKVEKDTEYTVTVKVTYPDGTSESKPVKVTVKDVPAPKTPQADEHDPSYKPGSGKPGQTVKVPQTGDKNLPEGTKFSVPGGSPVTVDPNTGEVTVKIPDSAKSGDKIEGTVTVTYPDGSKDTAKVTVTVASVNPEPSYADTIVPAGKTTKVKPTNTGDAYPSNTKFAIDKDFTAPKGYTVTIDQNTGEISVTVAPAGKDGADAEQITVPVVVTYPSDSGAVTDNVNAKFLLDTDGDGTPDIKDDDDDNDGIKDEDEKKDGTDPKNPDTDGDGLTDKEEKDHGTNPLDPDTDKDGVNDGDEVNGSKNPFKDHKSDPNGKPGNTDPLNPDSDGDGKKDGEELNTKVDDNGKTVDDPSQTDPKTDPNDPNKNVYQPAYTAIEVNEGAAIKVAAPVSTPAVPAKTTFAIEDAAGLKGLKIGADGAITGIAPSVDKDTIYTVKVKVTYPDKSSETTDAVIKVKDVPADAQTHNPSYEDKTGKPGETVKVPQTGDKNLPEGTKFSVPGGSPVTVDPNTGEVTVQVDDKAKPGDEIKTMVTVTYPDGSKDEVPVKVTVVKKDDKDLYQPTYKPVTVVELNDYTVAAPTSDPAVPSGTTFKFVNTAPAGLDNPTFNADGSFSGTAPEVNATTPYTVNVLVTYPDGTTETINTVVTVVDKPKQNTEHDPSYEPGKGKPGETVKVSQTGDKNLPEGTKFSVPAGSPVTVDPNTGEVTVKIDDKAKPGTVIEETVTVTYPDGSKDEVPVKVTVQSPDKVLDPEPSYADTIVKAGATTSVKPTNTGDEYPAGTQFAIDPKFTAPQGYVVSINPSTGEISVTVVPAGKDGADAEQITVPVVVTYPADSGAVTDNVNAKFQLDTDGDGTPDITDNDDDNDGVPDDQEKKDGTDPKNPDTDGDGLKDGDEKKHGTDPKNPDTDKDGVNDGDEVSGDKNPFKDHKSDPNGKPGNTDPLNPDSDGDGVKDGEELNTKVDENGKTVDDPSQTDPKTDPNSKDTDKDGVDDGTEIKDGTDPTNPDTDHDGLNDGDEKKHGTDPKNPDTDKDGISDGDEVNGDKNPFKDDKFDPNGKPGNTDPTNPDTDNDGVNDGDEVTGKYNNGKPTNPNRNDKTGQVATKPDTTSKTVKSSPLAKTGVNMIALASIALMAMIAGAITTLRRRA</sequence>
<keyword evidence="6" id="KW-0472">Membrane</keyword>
<comment type="subcellular location">
    <subcellularLocation>
        <location evidence="1">Secreted</location>
    </subcellularLocation>
</comment>
<protein>
    <recommendedName>
        <fullName evidence="7">Long Rib domain-containing protein</fullName>
    </recommendedName>
</protein>
<feature type="compositionally biased region" description="Acidic residues" evidence="5">
    <location>
        <begin position="1010"/>
        <end position="1025"/>
    </location>
</feature>
<organism evidence="8 9">
    <name type="scientific">Alloscardovia omnicolens</name>
    <dbReference type="NCBI Taxonomy" id="419015"/>
    <lineage>
        <taxon>Bacteria</taxon>
        <taxon>Bacillati</taxon>
        <taxon>Actinomycetota</taxon>
        <taxon>Actinomycetes</taxon>
        <taxon>Bifidobacteriales</taxon>
        <taxon>Bifidobacteriaceae</taxon>
        <taxon>Alloscardovia</taxon>
    </lineage>
</organism>
<evidence type="ECO:0000256" key="2">
    <source>
        <dbReference type="ARBA" id="ARBA00022525"/>
    </source>
</evidence>
<feature type="domain" description="Long Rib" evidence="7">
    <location>
        <begin position="819"/>
        <end position="906"/>
    </location>
</feature>
<feature type="transmembrane region" description="Helical" evidence="6">
    <location>
        <begin position="1900"/>
        <end position="1919"/>
    </location>
</feature>
<feature type="domain" description="Long Rib" evidence="7">
    <location>
        <begin position="1529"/>
        <end position="1616"/>
    </location>
</feature>
<feature type="domain" description="Long Rib" evidence="7">
    <location>
        <begin position="912"/>
        <end position="999"/>
    </location>
</feature>
<reference evidence="8 9" key="1">
    <citation type="submission" date="2017-12" db="EMBL/GenBank/DDBJ databases">
        <title>Phylogenetic diversity of female urinary microbiome.</title>
        <authorList>
            <person name="Thomas-White K."/>
            <person name="Wolfe A.J."/>
        </authorList>
    </citation>
    <scope>NUCLEOTIDE SEQUENCE [LARGE SCALE GENOMIC DNA]</scope>
    <source>
        <strain evidence="8 9">UMB0064</strain>
    </source>
</reference>
<dbReference type="PANTHER" id="PTHR37467:SF1">
    <property type="entry name" value="EXPORTED CALCIUM-BINDING GLYCOPROTEIN"/>
    <property type="match status" value="1"/>
</dbReference>
<dbReference type="Pfam" id="PF18957">
    <property type="entry name" value="RibLong"/>
    <property type="match status" value="9"/>
</dbReference>
<keyword evidence="4" id="KW-0106">Calcium</keyword>
<gene>
    <name evidence="8" type="ORF">CYJ32_02610</name>
</gene>
<feature type="region of interest" description="Disordered" evidence="5">
    <location>
        <begin position="794"/>
        <end position="869"/>
    </location>
</feature>
<dbReference type="InterPro" id="IPR059100">
    <property type="entry name" value="TSP3_bac"/>
</dbReference>
<accession>A0A2I1M590</accession>
<dbReference type="Proteomes" id="UP000242263">
    <property type="component" value="Unassembled WGS sequence"/>
</dbReference>
<feature type="region of interest" description="Disordered" evidence="5">
    <location>
        <begin position="1619"/>
        <end position="1891"/>
    </location>
</feature>
<evidence type="ECO:0000313" key="8">
    <source>
        <dbReference type="EMBL" id="PKZ15291.1"/>
    </source>
</evidence>
<feature type="compositionally biased region" description="Low complexity" evidence="5">
    <location>
        <begin position="1835"/>
        <end position="1844"/>
    </location>
</feature>
<dbReference type="InterPro" id="IPR044055">
    <property type="entry name" value="RibLong"/>
</dbReference>
<name>A0A2I1M590_9BIFI</name>
<feature type="compositionally biased region" description="Basic and acidic residues" evidence="5">
    <location>
        <begin position="1108"/>
        <end position="1129"/>
    </location>
</feature>
<feature type="compositionally biased region" description="Basic and acidic residues" evidence="5">
    <location>
        <begin position="1753"/>
        <end position="1811"/>
    </location>
</feature>
<feature type="compositionally biased region" description="Basic and acidic residues" evidence="5">
    <location>
        <begin position="1026"/>
        <end position="1059"/>
    </location>
</feature>
<keyword evidence="6" id="KW-1133">Transmembrane helix</keyword>
<proteinExistence type="predicted"/>
<keyword evidence="2" id="KW-0964">Secreted</keyword>
<feature type="region of interest" description="Disordered" evidence="5">
    <location>
        <begin position="1429"/>
        <end position="1466"/>
    </location>
</feature>
<evidence type="ECO:0000259" key="7">
    <source>
        <dbReference type="Pfam" id="PF18957"/>
    </source>
</evidence>